<accession>A0AAX4J4H1</accession>
<name>A0AAX4J4H1_9PEZI</name>
<evidence type="ECO:0000313" key="2">
    <source>
        <dbReference type="EMBL" id="WQF90494.1"/>
    </source>
</evidence>
<keyword evidence="3" id="KW-1185">Reference proteome</keyword>
<organism evidence="2 3">
    <name type="scientific">Colletotrichum destructivum</name>
    <dbReference type="NCBI Taxonomy" id="34406"/>
    <lineage>
        <taxon>Eukaryota</taxon>
        <taxon>Fungi</taxon>
        <taxon>Dikarya</taxon>
        <taxon>Ascomycota</taxon>
        <taxon>Pezizomycotina</taxon>
        <taxon>Sordariomycetes</taxon>
        <taxon>Hypocreomycetidae</taxon>
        <taxon>Glomerellales</taxon>
        <taxon>Glomerellaceae</taxon>
        <taxon>Colletotrichum</taxon>
        <taxon>Colletotrichum destructivum species complex</taxon>
    </lineage>
</organism>
<dbReference type="AlphaFoldDB" id="A0AAX4J4H1"/>
<dbReference type="RefSeq" id="XP_062787715.1">
    <property type="nucleotide sequence ID" value="XM_062931664.1"/>
</dbReference>
<proteinExistence type="predicted"/>
<dbReference type="EMBL" id="CP137316">
    <property type="protein sequence ID" value="WQF90494.1"/>
    <property type="molecule type" value="Genomic_DNA"/>
</dbReference>
<feature type="region of interest" description="Disordered" evidence="1">
    <location>
        <begin position="1"/>
        <end position="21"/>
    </location>
</feature>
<dbReference type="GeneID" id="87952008"/>
<evidence type="ECO:0000256" key="1">
    <source>
        <dbReference type="SAM" id="MobiDB-lite"/>
    </source>
</evidence>
<dbReference type="Proteomes" id="UP001322277">
    <property type="component" value="Chromosome 12"/>
</dbReference>
<gene>
    <name evidence="2" type="ORF">CDEST_15508</name>
</gene>
<evidence type="ECO:0000313" key="3">
    <source>
        <dbReference type="Proteomes" id="UP001322277"/>
    </source>
</evidence>
<reference evidence="3" key="1">
    <citation type="journal article" date="2023" name="bioRxiv">
        <title>Complete genome of the Medicago anthracnose fungus, Colletotrichum destructivum, reveals a mini-chromosome-like region within a core chromosome.</title>
        <authorList>
            <person name="Lapalu N."/>
            <person name="Simon A."/>
            <person name="Lu A."/>
            <person name="Plaumann P.-L."/>
            <person name="Amselem J."/>
            <person name="Pigne S."/>
            <person name="Auger A."/>
            <person name="Koch C."/>
            <person name="Dallery J.-F."/>
            <person name="O'Connell R.J."/>
        </authorList>
    </citation>
    <scope>NUCLEOTIDE SEQUENCE [LARGE SCALE GENOMIC DNA]</scope>
    <source>
        <strain evidence="3">CBS 520.97</strain>
    </source>
</reference>
<protein>
    <submittedName>
        <fullName evidence="2">Uncharacterized protein</fullName>
    </submittedName>
</protein>
<sequence length="83" mass="9573">MEGELAKLRQELREEQHRREEAEELLRPQTFSAYLETCHSLSLAIQVATDRSLTTPGDTTNTTNPTNQIFPRRIILWDNFATA</sequence>
<dbReference type="KEGG" id="cdet:87952008"/>